<accession>A0A9X4LYE3</accession>
<dbReference type="AlphaFoldDB" id="A0A9X4LYE3"/>
<dbReference type="RefSeq" id="WP_332519122.1">
    <property type="nucleotide sequence ID" value="NZ_JANRHA010000001.1"/>
</dbReference>
<feature type="region of interest" description="Disordered" evidence="1">
    <location>
        <begin position="141"/>
        <end position="161"/>
    </location>
</feature>
<protein>
    <submittedName>
        <fullName evidence="2">Helix-turn-helix domain-containing protein</fullName>
    </submittedName>
</protein>
<dbReference type="Proteomes" id="UP001152755">
    <property type="component" value="Unassembled WGS sequence"/>
</dbReference>
<dbReference type="EMBL" id="JANRHA010000001">
    <property type="protein sequence ID" value="MDG3013529.1"/>
    <property type="molecule type" value="Genomic_DNA"/>
</dbReference>
<organism evidence="2 3">
    <name type="scientific">Speluncibacter jeojiensis</name>
    <dbReference type="NCBI Taxonomy" id="2710754"/>
    <lineage>
        <taxon>Bacteria</taxon>
        <taxon>Bacillati</taxon>
        <taxon>Actinomycetota</taxon>
        <taxon>Actinomycetes</taxon>
        <taxon>Mycobacteriales</taxon>
        <taxon>Speluncibacteraceae</taxon>
        <taxon>Speluncibacter</taxon>
    </lineage>
</organism>
<name>A0A9X4LYE3_9ACTN</name>
<feature type="compositionally biased region" description="Basic and acidic residues" evidence="1">
    <location>
        <begin position="141"/>
        <end position="153"/>
    </location>
</feature>
<evidence type="ECO:0000313" key="2">
    <source>
        <dbReference type="EMBL" id="MDG3013529.1"/>
    </source>
</evidence>
<proteinExistence type="predicted"/>
<gene>
    <name evidence="2" type="ORF">NVS88_03035</name>
</gene>
<reference evidence="2" key="1">
    <citation type="submission" date="2022-08" db="EMBL/GenBank/DDBJ databases">
        <title>Genome analysis of Corynebacteriales strain.</title>
        <authorList>
            <person name="Lee S.D."/>
        </authorList>
    </citation>
    <scope>NUCLEOTIDE SEQUENCE</scope>
    <source>
        <strain evidence="2">D3-21</strain>
    </source>
</reference>
<keyword evidence="3" id="KW-1185">Reference proteome</keyword>
<comment type="caution">
    <text evidence="2">The sequence shown here is derived from an EMBL/GenBank/DDBJ whole genome shotgun (WGS) entry which is preliminary data.</text>
</comment>
<evidence type="ECO:0000256" key="1">
    <source>
        <dbReference type="SAM" id="MobiDB-lite"/>
    </source>
</evidence>
<evidence type="ECO:0000313" key="3">
    <source>
        <dbReference type="Proteomes" id="UP001152755"/>
    </source>
</evidence>
<sequence>MSEHTQTGGIRRGPRLADNFTILSNEVINDGRLSYRARGILLFLLSKPADWRTRSDAIAAQSPEGRESVRTAMRELASLGYLTREKVRDPKTGRIATIQTVHEEPVEVTEPQVVPAPKMPVSRVADVGELGVFTKDRSRRIETNNNRPAREPRQCATNPRSSLSKLAQANDTDAAKLADLEAATLDAGLPASYRRIRAAQRTAILELIDQHGVPALVDAARRAHRDANPTLHVHGWLRLWQAMPVRQARRIAPKCGACDEFGWLPDDEQGRAVRCSCRTVAA</sequence>